<accession>A0A7G9W6Z6</accession>
<evidence type="ECO:0000256" key="6">
    <source>
        <dbReference type="SAM" id="Phobius"/>
    </source>
</evidence>
<proteinExistence type="predicted"/>
<feature type="transmembrane region" description="Helical" evidence="6">
    <location>
        <begin position="160"/>
        <end position="177"/>
    </location>
</feature>
<keyword evidence="5 6" id="KW-0472">Membrane</keyword>
<keyword evidence="4 6" id="KW-1133">Transmembrane helix</keyword>
<evidence type="ECO:0000256" key="5">
    <source>
        <dbReference type="ARBA" id="ARBA00023136"/>
    </source>
</evidence>
<dbReference type="Proteomes" id="UP000516160">
    <property type="component" value="Chromosome"/>
</dbReference>
<feature type="transmembrane region" description="Helical" evidence="6">
    <location>
        <begin position="34"/>
        <end position="57"/>
    </location>
</feature>
<organism evidence="8 9">
    <name type="scientific">Alkalicella caledoniensis</name>
    <dbReference type="NCBI Taxonomy" id="2731377"/>
    <lineage>
        <taxon>Bacteria</taxon>
        <taxon>Bacillati</taxon>
        <taxon>Bacillota</taxon>
        <taxon>Clostridia</taxon>
        <taxon>Eubacteriales</taxon>
        <taxon>Proteinivoracaceae</taxon>
        <taxon>Alkalicella</taxon>
    </lineage>
</organism>
<dbReference type="KEGG" id="acae:HYG86_06560"/>
<reference evidence="8 9" key="1">
    <citation type="submission" date="2020-07" db="EMBL/GenBank/DDBJ databases">
        <title>Alkalicella. sp. LB2 genome.</title>
        <authorList>
            <person name="Postec A."/>
            <person name="Quemeneur M."/>
        </authorList>
    </citation>
    <scope>NUCLEOTIDE SEQUENCE [LARGE SCALE GENOMIC DNA]</scope>
    <source>
        <strain evidence="8 9">LB2</strain>
    </source>
</reference>
<sequence length="178" mass="20164">MKKRLYRSRRDTVISGVCGGIADYLNVDPVIVRVLAVLIGFASGNGILIYIIAAIAIPKEPSVISRTNTDEADSYDANKDYVDTEYNANEKTYSTQEEAGQKRGTAGMLLGIILISLGLFFLAGNFVDLRYLFRINMNYVWSFFNYLGNFFWYIGRFSNYIWPVFLIALGLVFFIKSK</sequence>
<evidence type="ECO:0000256" key="1">
    <source>
        <dbReference type="ARBA" id="ARBA00004162"/>
    </source>
</evidence>
<comment type="subcellular location">
    <subcellularLocation>
        <location evidence="1">Cell membrane</location>
        <topology evidence="1">Single-pass membrane protein</topology>
    </subcellularLocation>
</comment>
<feature type="transmembrane region" description="Helical" evidence="6">
    <location>
        <begin position="106"/>
        <end position="127"/>
    </location>
</feature>
<feature type="domain" description="Phage shock protein PspC N-terminal" evidence="7">
    <location>
        <begin position="3"/>
        <end position="60"/>
    </location>
</feature>
<keyword evidence="9" id="KW-1185">Reference proteome</keyword>
<feature type="transmembrane region" description="Helical" evidence="6">
    <location>
        <begin position="139"/>
        <end position="154"/>
    </location>
</feature>
<gene>
    <name evidence="8" type="ORF">HYG86_06560</name>
</gene>
<name>A0A7G9W6Z6_ALKCA</name>
<protein>
    <submittedName>
        <fullName evidence="8">PspC domain-containing protein</fullName>
    </submittedName>
</protein>
<evidence type="ECO:0000256" key="4">
    <source>
        <dbReference type="ARBA" id="ARBA00022989"/>
    </source>
</evidence>
<evidence type="ECO:0000313" key="8">
    <source>
        <dbReference type="EMBL" id="QNO14458.1"/>
    </source>
</evidence>
<evidence type="ECO:0000256" key="2">
    <source>
        <dbReference type="ARBA" id="ARBA00022475"/>
    </source>
</evidence>
<keyword evidence="3 6" id="KW-0812">Transmembrane</keyword>
<keyword evidence="2" id="KW-1003">Cell membrane</keyword>
<dbReference type="PANTHER" id="PTHR33885:SF3">
    <property type="entry name" value="PHAGE SHOCK PROTEIN C"/>
    <property type="match status" value="1"/>
</dbReference>
<dbReference type="InterPro" id="IPR052027">
    <property type="entry name" value="PspC"/>
</dbReference>
<dbReference type="Pfam" id="PF04024">
    <property type="entry name" value="PspC"/>
    <property type="match status" value="1"/>
</dbReference>
<dbReference type="InterPro" id="IPR007168">
    <property type="entry name" value="Phageshock_PspC_N"/>
</dbReference>
<dbReference type="GO" id="GO:0005886">
    <property type="term" value="C:plasma membrane"/>
    <property type="evidence" value="ECO:0007669"/>
    <property type="project" value="UniProtKB-SubCell"/>
</dbReference>
<evidence type="ECO:0000256" key="3">
    <source>
        <dbReference type="ARBA" id="ARBA00022692"/>
    </source>
</evidence>
<dbReference type="PANTHER" id="PTHR33885">
    <property type="entry name" value="PHAGE SHOCK PROTEIN C"/>
    <property type="match status" value="1"/>
</dbReference>
<evidence type="ECO:0000259" key="7">
    <source>
        <dbReference type="Pfam" id="PF04024"/>
    </source>
</evidence>
<evidence type="ECO:0000313" key="9">
    <source>
        <dbReference type="Proteomes" id="UP000516160"/>
    </source>
</evidence>
<dbReference type="EMBL" id="CP058559">
    <property type="protein sequence ID" value="QNO14458.1"/>
    <property type="molecule type" value="Genomic_DNA"/>
</dbReference>
<dbReference type="RefSeq" id="WP_213168166.1">
    <property type="nucleotide sequence ID" value="NZ_CP058559.1"/>
</dbReference>
<dbReference type="AlphaFoldDB" id="A0A7G9W6Z6"/>